<dbReference type="AlphaFoldDB" id="A0AAE4AUZ1"/>
<dbReference type="InterPro" id="IPR006279">
    <property type="entry name" value="SoxD"/>
</dbReference>
<dbReference type="GO" id="GO:0008115">
    <property type="term" value="F:sarcosine oxidase activity"/>
    <property type="evidence" value="ECO:0007669"/>
    <property type="project" value="UniProtKB-EC"/>
</dbReference>
<evidence type="ECO:0000313" key="1">
    <source>
        <dbReference type="EMBL" id="MDQ0317682.1"/>
    </source>
</evidence>
<dbReference type="GO" id="GO:0046653">
    <property type="term" value="P:tetrahydrofolate metabolic process"/>
    <property type="evidence" value="ECO:0007669"/>
    <property type="project" value="InterPro"/>
</dbReference>
<protein>
    <submittedName>
        <fullName evidence="1">Sarcosine oxidase subunit delta</fullName>
        <ecNumber evidence="1">1.5.3.1</ecNumber>
    </submittedName>
</protein>
<name>A0AAE4AUZ1_9HYPH</name>
<dbReference type="Gene3D" id="3.30.2270.10">
    <property type="entry name" value="Folate-binding superfamily"/>
    <property type="match status" value="1"/>
</dbReference>
<organism evidence="1 2">
    <name type="scientific">Amorphus orientalis</name>
    <dbReference type="NCBI Taxonomy" id="649198"/>
    <lineage>
        <taxon>Bacteria</taxon>
        <taxon>Pseudomonadati</taxon>
        <taxon>Pseudomonadota</taxon>
        <taxon>Alphaproteobacteria</taxon>
        <taxon>Hyphomicrobiales</taxon>
        <taxon>Amorphaceae</taxon>
        <taxon>Amorphus</taxon>
    </lineage>
</organism>
<dbReference type="RefSeq" id="WP_306887606.1">
    <property type="nucleotide sequence ID" value="NZ_JAUSUL010000007.1"/>
</dbReference>
<gene>
    <name evidence="1" type="ORF">J2S73_004168</name>
</gene>
<reference evidence="1" key="1">
    <citation type="submission" date="2023-07" db="EMBL/GenBank/DDBJ databases">
        <title>Genomic Encyclopedia of Type Strains, Phase IV (KMG-IV): sequencing the most valuable type-strain genomes for metagenomic binning, comparative biology and taxonomic classification.</title>
        <authorList>
            <person name="Goeker M."/>
        </authorList>
    </citation>
    <scope>NUCLEOTIDE SEQUENCE</scope>
    <source>
        <strain evidence="1">DSM 21202</strain>
    </source>
</reference>
<dbReference type="InterPro" id="IPR038561">
    <property type="entry name" value="SoxD_sf"/>
</dbReference>
<accession>A0AAE4AUZ1</accession>
<keyword evidence="2" id="KW-1185">Reference proteome</keyword>
<dbReference type="EMBL" id="JAUSUL010000007">
    <property type="protein sequence ID" value="MDQ0317682.1"/>
    <property type="molecule type" value="Genomic_DNA"/>
</dbReference>
<keyword evidence="1" id="KW-0560">Oxidoreductase</keyword>
<proteinExistence type="predicted"/>
<sequence length="88" mass="9799">MRIPCPFCGPRSVSEFTYEGDATVVRPPLDADPDTWFAAVYERTNPRGSHQEIWHHIQGCRSFLRVSRDTATHAIQGAAMIAPEGADE</sequence>
<dbReference type="EC" id="1.5.3.1" evidence="1"/>
<dbReference type="Pfam" id="PF04267">
    <property type="entry name" value="SoxD"/>
    <property type="match status" value="1"/>
</dbReference>
<evidence type="ECO:0000313" key="2">
    <source>
        <dbReference type="Proteomes" id="UP001229244"/>
    </source>
</evidence>
<comment type="caution">
    <text evidence="1">The sequence shown here is derived from an EMBL/GenBank/DDBJ whole genome shotgun (WGS) entry which is preliminary data.</text>
</comment>
<dbReference type="Proteomes" id="UP001229244">
    <property type="component" value="Unassembled WGS sequence"/>
</dbReference>